<proteinExistence type="predicted"/>
<accession>A0A0A8ZRQ2</accession>
<reference evidence="1" key="2">
    <citation type="journal article" date="2015" name="Data Brief">
        <title>Shoot transcriptome of the giant reed, Arundo donax.</title>
        <authorList>
            <person name="Barrero R.A."/>
            <person name="Guerrero F.D."/>
            <person name="Moolhuijzen P."/>
            <person name="Goolsby J.A."/>
            <person name="Tidwell J."/>
            <person name="Bellgard S.E."/>
            <person name="Bellgard M.I."/>
        </authorList>
    </citation>
    <scope>NUCLEOTIDE SEQUENCE</scope>
    <source>
        <tissue evidence="1">Shoot tissue taken approximately 20 cm above the soil surface</tissue>
    </source>
</reference>
<evidence type="ECO:0000313" key="1">
    <source>
        <dbReference type="EMBL" id="JAD40378.1"/>
    </source>
</evidence>
<dbReference type="AlphaFoldDB" id="A0A0A8ZRQ2"/>
<protein>
    <submittedName>
        <fullName evidence="1">Uncharacterized protein</fullName>
    </submittedName>
</protein>
<name>A0A0A8ZRQ2_ARUDO</name>
<reference evidence="1" key="1">
    <citation type="submission" date="2014-09" db="EMBL/GenBank/DDBJ databases">
        <authorList>
            <person name="Magalhaes I.L.F."/>
            <person name="Oliveira U."/>
            <person name="Santos F.R."/>
            <person name="Vidigal T.H.D.A."/>
            <person name="Brescovit A.D."/>
            <person name="Santos A.J."/>
        </authorList>
    </citation>
    <scope>NUCLEOTIDE SEQUENCE</scope>
    <source>
        <tissue evidence="1">Shoot tissue taken approximately 20 cm above the soil surface</tissue>
    </source>
</reference>
<dbReference type="EMBL" id="GBRH01257517">
    <property type="protein sequence ID" value="JAD40378.1"/>
    <property type="molecule type" value="Transcribed_RNA"/>
</dbReference>
<sequence length="45" mass="5338">MLFPCLCFFFFSLVVQARLILFFSFNFSDKIRTSLAICMHDIKIL</sequence>
<organism evidence="1">
    <name type="scientific">Arundo donax</name>
    <name type="common">Giant reed</name>
    <name type="synonym">Donax arundinaceus</name>
    <dbReference type="NCBI Taxonomy" id="35708"/>
    <lineage>
        <taxon>Eukaryota</taxon>
        <taxon>Viridiplantae</taxon>
        <taxon>Streptophyta</taxon>
        <taxon>Embryophyta</taxon>
        <taxon>Tracheophyta</taxon>
        <taxon>Spermatophyta</taxon>
        <taxon>Magnoliopsida</taxon>
        <taxon>Liliopsida</taxon>
        <taxon>Poales</taxon>
        <taxon>Poaceae</taxon>
        <taxon>PACMAD clade</taxon>
        <taxon>Arundinoideae</taxon>
        <taxon>Arundineae</taxon>
        <taxon>Arundo</taxon>
    </lineage>
</organism>